<evidence type="ECO:0000259" key="4">
    <source>
        <dbReference type="Pfam" id="PF24394"/>
    </source>
</evidence>
<evidence type="ECO:0000256" key="1">
    <source>
        <dbReference type="SAM" id="Phobius"/>
    </source>
</evidence>
<keyword evidence="1" id="KW-1133">Transmembrane helix</keyword>
<keyword evidence="6" id="KW-1185">Reference proteome</keyword>
<keyword evidence="1" id="KW-0472">Membrane</keyword>
<evidence type="ECO:0000313" key="5">
    <source>
        <dbReference type="EMBL" id="RAL41938.1"/>
    </source>
</evidence>
<dbReference type="Pfam" id="PF00149">
    <property type="entry name" value="Metallophos"/>
    <property type="match status" value="1"/>
</dbReference>
<dbReference type="InterPro" id="IPR029052">
    <property type="entry name" value="Metallo-depent_PP-like"/>
</dbReference>
<evidence type="ECO:0000259" key="3">
    <source>
        <dbReference type="Pfam" id="PF24384"/>
    </source>
</evidence>
<feature type="transmembrane region" description="Helical" evidence="1">
    <location>
        <begin position="682"/>
        <end position="701"/>
    </location>
</feature>
<dbReference type="SUPFAM" id="SSF56300">
    <property type="entry name" value="Metallo-dependent phosphatases"/>
    <property type="match status" value="1"/>
</dbReference>
<feature type="domain" description="TMEM62 C-terminal" evidence="4">
    <location>
        <begin position="501"/>
        <end position="718"/>
    </location>
</feature>
<feature type="domain" description="TMEM62 Ig-like" evidence="3">
    <location>
        <begin position="359"/>
        <end position="478"/>
    </location>
</feature>
<dbReference type="Proteomes" id="UP000249390">
    <property type="component" value="Unassembled WGS sequence"/>
</dbReference>
<dbReference type="Pfam" id="PF24384">
    <property type="entry name" value="Ig_TMM62"/>
    <property type="match status" value="1"/>
</dbReference>
<feature type="transmembrane region" description="Helical" evidence="1">
    <location>
        <begin position="612"/>
        <end position="636"/>
    </location>
</feature>
<dbReference type="InterPro" id="IPR056230">
    <property type="entry name" value="TMEM62_C"/>
</dbReference>
<organism evidence="5 6">
    <name type="scientific">Cuscuta australis</name>
    <dbReference type="NCBI Taxonomy" id="267555"/>
    <lineage>
        <taxon>Eukaryota</taxon>
        <taxon>Viridiplantae</taxon>
        <taxon>Streptophyta</taxon>
        <taxon>Embryophyta</taxon>
        <taxon>Tracheophyta</taxon>
        <taxon>Spermatophyta</taxon>
        <taxon>Magnoliopsida</taxon>
        <taxon>eudicotyledons</taxon>
        <taxon>Gunneridae</taxon>
        <taxon>Pentapetalae</taxon>
        <taxon>asterids</taxon>
        <taxon>lamiids</taxon>
        <taxon>Solanales</taxon>
        <taxon>Convolvulaceae</taxon>
        <taxon>Cuscuteae</taxon>
        <taxon>Cuscuta</taxon>
        <taxon>Cuscuta subgen. Grammica</taxon>
        <taxon>Cuscuta sect. Cleistogrammica</taxon>
    </lineage>
</organism>
<keyword evidence="1" id="KW-0812">Transmembrane</keyword>
<comment type="caution">
    <text evidence="5">The sequence shown here is derived from an EMBL/GenBank/DDBJ whole genome shotgun (WGS) entry which is preliminary data.</text>
</comment>
<dbReference type="InterPro" id="IPR056229">
    <property type="entry name" value="Ig_TMM62"/>
</dbReference>
<evidence type="ECO:0000259" key="2">
    <source>
        <dbReference type="Pfam" id="PF00149"/>
    </source>
</evidence>
<evidence type="ECO:0000313" key="6">
    <source>
        <dbReference type="Proteomes" id="UP000249390"/>
    </source>
</evidence>
<reference evidence="5 6" key="1">
    <citation type="submission" date="2018-06" db="EMBL/GenBank/DDBJ databases">
        <title>The Genome of Cuscuta australis (Dodder) Provides Insight into the Evolution of Plant Parasitism.</title>
        <authorList>
            <person name="Liu H."/>
        </authorList>
    </citation>
    <scope>NUCLEOTIDE SEQUENCE [LARGE SCALE GENOMIC DNA]</scope>
    <source>
        <strain evidence="6">cv. Yunnan</strain>
        <tissue evidence="5">Vines</tissue>
    </source>
</reference>
<gene>
    <name evidence="5" type="ORF">DM860_009120</name>
</gene>
<dbReference type="EMBL" id="NQVE01000183">
    <property type="protein sequence ID" value="RAL41938.1"/>
    <property type="molecule type" value="Genomic_DNA"/>
</dbReference>
<dbReference type="Gene3D" id="3.60.21.10">
    <property type="match status" value="1"/>
</dbReference>
<dbReference type="GO" id="GO:0016787">
    <property type="term" value="F:hydrolase activity"/>
    <property type="evidence" value="ECO:0007669"/>
    <property type="project" value="InterPro"/>
</dbReference>
<dbReference type="InterPro" id="IPR004843">
    <property type="entry name" value="Calcineurin-like_PHP"/>
</dbReference>
<sequence length="742" mass="83460">MAIPISESPQIGMERRTGRRPWGKMIGVIFNFCFTAVAFISASPAAEKLEAPVSGNGSHKGASIELKGGPDDVAWVVQLSDLHFSAHHPERALDFKNIVGPTLAMINPSLVLITGDLTDAKSKDLLTSKQEEAEWLQYREVMEDVIRRSGINKTSFFDLRGNHDTYGGTIGGSFDFYSRYSINGQLRRIGRVNSVRLQTSTRDILFVGFDSTMSSGLRFPTNLFGHPTDDLIIDLNSELSQWGTEPTKSILKISFGHFPLSFSAAASSGSTLKNVFMDQSLSVYLCGHLHTTFGKNLKWLHHLHERHKNPTVEKANEVHDFWEWEMGDWKKNRAMRILAVDRGCISFTDLDLRLGVKGRAIILPTFPLDSRFITDKLLPVGPTFSSHIRALVFSSLQIISVVARIYDSKLRNLILVSESLIEKNGNCSSSRGDLYTSPWDFKAFEDPSPDRFLLQIEAVDIRGRSSFSELRPFSVGGQRAMLTHNWKEFIVMSCQWDALYYPLLWSLCGIILSIPLVPKIILSFSRQHQWTYNKNFYNNRGLTCYARWIMMELCSVQQVWCGVIGYLFYLILCPWLCGQSLAEGERGYMTYRGWAFKSSTKEKTHSVGFPDVMVVVIPHLCFVVLPVLSVIGALVAEAGMHRDSLRLLSGKKEDESDAKKGSDSLIHGKNCNSIMGLLCARWIRKLLLVLCIMICCIHFLSCRALSKAYEMNPFIHFPMYSVAVPLLLVNAIYRTSKAGRGA</sequence>
<protein>
    <submittedName>
        <fullName evidence="5">Uncharacterized protein</fullName>
    </submittedName>
</protein>
<feature type="transmembrane region" description="Helical" evidence="1">
    <location>
        <begin position="713"/>
        <end position="733"/>
    </location>
</feature>
<dbReference type="PANTHER" id="PTHR14795:SF0">
    <property type="entry name" value="TRANSMEMBRANE PROTEIN 62"/>
    <property type="match status" value="1"/>
</dbReference>
<dbReference type="PANTHER" id="PTHR14795">
    <property type="entry name" value="HELICASE RELATED"/>
    <property type="match status" value="1"/>
</dbReference>
<feature type="transmembrane region" description="Helical" evidence="1">
    <location>
        <begin position="499"/>
        <end position="517"/>
    </location>
</feature>
<proteinExistence type="predicted"/>
<dbReference type="Pfam" id="PF24394">
    <property type="entry name" value="TMEM62_C"/>
    <property type="match status" value="1"/>
</dbReference>
<feature type="transmembrane region" description="Helical" evidence="1">
    <location>
        <begin position="559"/>
        <end position="582"/>
    </location>
</feature>
<feature type="domain" description="Calcineurin-like phosphoesterase" evidence="2">
    <location>
        <begin position="76"/>
        <end position="291"/>
    </location>
</feature>
<accession>A0A328DBS1</accession>
<dbReference type="AlphaFoldDB" id="A0A328DBS1"/>
<name>A0A328DBS1_9ASTE</name>
<feature type="transmembrane region" description="Helical" evidence="1">
    <location>
        <begin position="21"/>
        <end position="42"/>
    </location>
</feature>